<dbReference type="Gene3D" id="2.40.50.90">
    <property type="match status" value="1"/>
</dbReference>
<dbReference type="PROSITE" id="PS50830">
    <property type="entry name" value="TNASE_3"/>
    <property type="match status" value="1"/>
</dbReference>
<dbReference type="RefSeq" id="WP_126563034.1">
    <property type="nucleotide sequence ID" value="NZ_RYDJ01000026.1"/>
</dbReference>
<dbReference type="AlphaFoldDB" id="A0A3S0MEX0"/>
<dbReference type="GO" id="GO:0016787">
    <property type="term" value="F:hydrolase activity"/>
    <property type="evidence" value="ECO:0007669"/>
    <property type="project" value="UniProtKB-KW"/>
</dbReference>
<keyword evidence="1" id="KW-0540">Nuclease</keyword>
<dbReference type="EMBL" id="RYDJ01000026">
    <property type="protein sequence ID" value="RTZ01444.1"/>
    <property type="molecule type" value="Genomic_DNA"/>
</dbReference>
<keyword evidence="3" id="KW-0378">Hydrolase</keyword>
<accession>A0A3S0MEX0</accession>
<dbReference type="SUPFAM" id="SSF50199">
    <property type="entry name" value="Staphylococcal nuclease"/>
    <property type="match status" value="1"/>
</dbReference>
<feature type="domain" description="TNase-like" evidence="4">
    <location>
        <begin position="47"/>
        <end position="167"/>
    </location>
</feature>
<evidence type="ECO:0000256" key="1">
    <source>
        <dbReference type="ARBA" id="ARBA00022722"/>
    </source>
</evidence>
<evidence type="ECO:0000256" key="3">
    <source>
        <dbReference type="ARBA" id="ARBA00022801"/>
    </source>
</evidence>
<organism evidence="5 6">
    <name type="scientific">Flavobacterium bomense</name>
    <dbReference type="NCBI Taxonomy" id="2497483"/>
    <lineage>
        <taxon>Bacteria</taxon>
        <taxon>Pseudomonadati</taxon>
        <taxon>Bacteroidota</taxon>
        <taxon>Flavobacteriia</taxon>
        <taxon>Flavobacteriales</taxon>
        <taxon>Flavobacteriaceae</taxon>
        <taxon>Flavobacterium</taxon>
    </lineage>
</organism>
<dbReference type="GO" id="GO:0004519">
    <property type="term" value="F:endonuclease activity"/>
    <property type="evidence" value="ECO:0007669"/>
    <property type="project" value="UniProtKB-KW"/>
</dbReference>
<sequence length="196" mass="23016">MKYLFILFIALVSCKHPESESLSRDSIRSSISIIDSLQENDIQRNTEENQYKVIGIIDGDTYDILKNNKSERIRVDGIDAPEKGMPFYKVSKKHLSNLIYSKYVRIEFEKKDRYGRWVAKGYIDDSDISEEMIKAGMAWHFKKYSDNEILSNLEIKARNFKLGLWQETTPVEPWEVRKLHKNGISTKERFENKIAE</sequence>
<dbReference type="GO" id="GO:0005737">
    <property type="term" value="C:cytoplasm"/>
    <property type="evidence" value="ECO:0007669"/>
    <property type="project" value="TreeGrafter"/>
</dbReference>
<keyword evidence="2" id="KW-0255">Endonuclease</keyword>
<dbReference type="InterPro" id="IPR035437">
    <property type="entry name" value="SNase_OB-fold_sf"/>
</dbReference>
<keyword evidence="6" id="KW-1185">Reference proteome</keyword>
<evidence type="ECO:0000313" key="6">
    <source>
        <dbReference type="Proteomes" id="UP000280825"/>
    </source>
</evidence>
<dbReference type="PANTHER" id="PTHR12302:SF3">
    <property type="entry name" value="SERINE_THREONINE-PROTEIN KINASE 31"/>
    <property type="match status" value="1"/>
</dbReference>
<evidence type="ECO:0000313" key="5">
    <source>
        <dbReference type="EMBL" id="RTZ01444.1"/>
    </source>
</evidence>
<dbReference type="Proteomes" id="UP000280825">
    <property type="component" value="Unassembled WGS sequence"/>
</dbReference>
<protein>
    <recommendedName>
        <fullName evidence="4">TNase-like domain-containing protein</fullName>
    </recommendedName>
</protein>
<evidence type="ECO:0000256" key="2">
    <source>
        <dbReference type="ARBA" id="ARBA00022759"/>
    </source>
</evidence>
<name>A0A3S0MEX0_9FLAO</name>
<comment type="caution">
    <text evidence="5">The sequence shown here is derived from an EMBL/GenBank/DDBJ whole genome shotgun (WGS) entry which is preliminary data.</text>
</comment>
<dbReference type="SMART" id="SM00318">
    <property type="entry name" value="SNc"/>
    <property type="match status" value="1"/>
</dbReference>
<proteinExistence type="predicted"/>
<evidence type="ECO:0000259" key="4">
    <source>
        <dbReference type="PROSITE" id="PS50830"/>
    </source>
</evidence>
<reference evidence="5 6" key="1">
    <citation type="submission" date="2018-12" db="EMBL/GenBank/DDBJ databases">
        <title>Flavobacterium sp. nov., isolated from glacier ice.</title>
        <authorList>
            <person name="Liu Q."/>
            <person name="Xin Y.-H."/>
        </authorList>
    </citation>
    <scope>NUCLEOTIDE SEQUENCE [LARGE SCALE GENOMIC DNA]</scope>
    <source>
        <strain evidence="5 6">RB1N8</strain>
    </source>
</reference>
<gene>
    <name evidence="5" type="ORF">EKL98_14990</name>
</gene>
<dbReference type="Pfam" id="PF00565">
    <property type="entry name" value="SNase"/>
    <property type="match status" value="1"/>
</dbReference>
<dbReference type="PANTHER" id="PTHR12302">
    <property type="entry name" value="EBNA2 BINDING PROTEIN P100"/>
    <property type="match status" value="1"/>
</dbReference>
<dbReference type="InterPro" id="IPR016071">
    <property type="entry name" value="Staphylococal_nuclease_OB-fold"/>
</dbReference>